<dbReference type="AlphaFoldDB" id="A0A519BA67"/>
<gene>
    <name evidence="1" type="ORF">EVJ47_08055</name>
</gene>
<evidence type="ECO:0000313" key="2">
    <source>
        <dbReference type="Proteomes" id="UP000320813"/>
    </source>
</evidence>
<comment type="caution">
    <text evidence="1">The sequence shown here is derived from an EMBL/GenBank/DDBJ whole genome shotgun (WGS) entry which is preliminary data.</text>
</comment>
<evidence type="ECO:0000313" key="1">
    <source>
        <dbReference type="EMBL" id="RZD14175.1"/>
    </source>
</evidence>
<name>A0A519BA67_9DELT</name>
<dbReference type="EMBL" id="SGBD01000004">
    <property type="protein sequence ID" value="RZD14175.1"/>
    <property type="molecule type" value="Genomic_DNA"/>
</dbReference>
<reference evidence="1 2" key="1">
    <citation type="submission" date="2019-01" db="EMBL/GenBank/DDBJ databases">
        <title>Insights into ecological role of a new deltaproteobacterial order Candidatus Sinidesulfobacterales (Sva0485) by metagenomics and metatranscriptomics.</title>
        <authorList>
            <person name="Tan S."/>
            <person name="Liu J."/>
            <person name="Fang Y."/>
            <person name="Hedlund B.P."/>
            <person name="Lian Z.H."/>
            <person name="Huang L.Y."/>
            <person name="Li J.T."/>
            <person name="Huang L.N."/>
            <person name="Li W.J."/>
            <person name="Jiang H.C."/>
            <person name="Dong H.L."/>
            <person name="Shu W.S."/>
        </authorList>
    </citation>
    <scope>NUCLEOTIDE SEQUENCE [LARGE SCALE GENOMIC DNA]</scope>
    <source>
        <strain evidence="1">AP3</strain>
    </source>
</reference>
<proteinExistence type="predicted"/>
<accession>A0A519BA67</accession>
<sequence>METINDIILNYLSSFSDTRNGGRSVKSFLESWLCLTLIAQININKHSYKNKNDKDKLEFLFKDFKANIAAILNDKDNIAKLKNILDIVESGCPILITKFDDIKETMSKAEGIGDLKEKELDYFMDCTVSLIHLGKNKLFKSFSLDSLAEDYSNFDIIFCENASILIYNIIKAVIAPSVQTFRISPKGSEA</sequence>
<dbReference type="Proteomes" id="UP000320813">
    <property type="component" value="Unassembled WGS sequence"/>
</dbReference>
<organism evidence="1 2">
    <name type="scientific">Candidatus Acidulodesulfobacterium ferriphilum</name>
    <dbReference type="NCBI Taxonomy" id="2597223"/>
    <lineage>
        <taxon>Bacteria</taxon>
        <taxon>Deltaproteobacteria</taxon>
        <taxon>Candidatus Acidulodesulfobacterales</taxon>
        <taxon>Candidatus Acidulodesulfobacterium</taxon>
    </lineage>
</organism>
<protein>
    <submittedName>
        <fullName evidence="1">Uncharacterized protein</fullName>
    </submittedName>
</protein>